<dbReference type="SUPFAM" id="SSF53474">
    <property type="entry name" value="alpha/beta-Hydrolases"/>
    <property type="match status" value="1"/>
</dbReference>
<keyword evidence="5" id="KW-1185">Reference proteome</keyword>
<name>A0AAV0HP81_9ROSI</name>
<dbReference type="InterPro" id="IPR000073">
    <property type="entry name" value="AB_hydrolase_1"/>
</dbReference>
<feature type="compositionally biased region" description="Polar residues" evidence="2">
    <location>
        <begin position="25"/>
        <end position="36"/>
    </location>
</feature>
<evidence type="ECO:0000256" key="2">
    <source>
        <dbReference type="SAM" id="MobiDB-lite"/>
    </source>
</evidence>
<evidence type="ECO:0000313" key="4">
    <source>
        <dbReference type="EMBL" id="CAI0387017.1"/>
    </source>
</evidence>
<feature type="compositionally biased region" description="Low complexity" evidence="2">
    <location>
        <begin position="96"/>
        <end position="105"/>
    </location>
</feature>
<dbReference type="GO" id="GO:0080030">
    <property type="term" value="F:methyl indole-3-acetate esterase activity"/>
    <property type="evidence" value="ECO:0007669"/>
    <property type="project" value="TreeGrafter"/>
</dbReference>
<dbReference type="Pfam" id="PF12697">
    <property type="entry name" value="Abhydrolase_6"/>
    <property type="match status" value="1"/>
</dbReference>
<dbReference type="PANTHER" id="PTHR10992:SF872">
    <property type="entry name" value="METHYLESTERASE 11, CHLOROPLASTIC-RELATED"/>
    <property type="match status" value="1"/>
</dbReference>
<dbReference type="InterPro" id="IPR029058">
    <property type="entry name" value="AB_hydrolase_fold"/>
</dbReference>
<dbReference type="FunFam" id="3.40.50.1820:FF:000025">
    <property type="entry name" value="putative methylesterase 11, chloroplastic"/>
    <property type="match status" value="1"/>
</dbReference>
<feature type="region of interest" description="Disordered" evidence="2">
    <location>
        <begin position="67"/>
        <end position="105"/>
    </location>
</feature>
<gene>
    <name evidence="4" type="ORF">LITE_LOCUS5314</name>
</gene>
<dbReference type="GO" id="GO:0080032">
    <property type="term" value="F:methyl jasmonate esterase activity"/>
    <property type="evidence" value="ECO:0007669"/>
    <property type="project" value="TreeGrafter"/>
</dbReference>
<reference evidence="4" key="1">
    <citation type="submission" date="2022-08" db="EMBL/GenBank/DDBJ databases">
        <authorList>
            <person name="Gutierrez-Valencia J."/>
        </authorList>
    </citation>
    <scope>NUCLEOTIDE SEQUENCE</scope>
</reference>
<evidence type="ECO:0000259" key="3">
    <source>
        <dbReference type="Pfam" id="PF12697"/>
    </source>
</evidence>
<protein>
    <recommendedName>
        <fullName evidence="3">AB hydrolase-1 domain-containing protein</fullName>
    </recommendedName>
</protein>
<dbReference type="Proteomes" id="UP001154282">
    <property type="component" value="Unassembled WGS sequence"/>
</dbReference>
<dbReference type="EMBL" id="CAMGYJ010000002">
    <property type="protein sequence ID" value="CAI0387017.1"/>
    <property type="molecule type" value="Genomic_DNA"/>
</dbReference>
<organism evidence="4 5">
    <name type="scientific">Linum tenue</name>
    <dbReference type="NCBI Taxonomy" id="586396"/>
    <lineage>
        <taxon>Eukaryota</taxon>
        <taxon>Viridiplantae</taxon>
        <taxon>Streptophyta</taxon>
        <taxon>Embryophyta</taxon>
        <taxon>Tracheophyta</taxon>
        <taxon>Spermatophyta</taxon>
        <taxon>Magnoliopsida</taxon>
        <taxon>eudicotyledons</taxon>
        <taxon>Gunneridae</taxon>
        <taxon>Pentapetalae</taxon>
        <taxon>rosids</taxon>
        <taxon>fabids</taxon>
        <taxon>Malpighiales</taxon>
        <taxon>Linaceae</taxon>
        <taxon>Linum</taxon>
    </lineage>
</organism>
<dbReference type="Gene3D" id="3.40.50.1820">
    <property type="entry name" value="alpha/beta hydrolase"/>
    <property type="match status" value="1"/>
</dbReference>
<dbReference type="PANTHER" id="PTHR10992">
    <property type="entry name" value="METHYLESTERASE FAMILY MEMBER"/>
    <property type="match status" value="1"/>
</dbReference>
<dbReference type="GO" id="GO:0009694">
    <property type="term" value="P:jasmonic acid metabolic process"/>
    <property type="evidence" value="ECO:0007669"/>
    <property type="project" value="TreeGrafter"/>
</dbReference>
<feature type="domain" description="AB hydrolase-1" evidence="3">
    <location>
        <begin position="132"/>
        <end position="370"/>
    </location>
</feature>
<comment type="caution">
    <text evidence="4">The sequence shown here is derived from an EMBL/GenBank/DDBJ whole genome shotgun (WGS) entry which is preliminary data.</text>
</comment>
<dbReference type="GO" id="GO:0080031">
    <property type="term" value="F:methyl salicylate esterase activity"/>
    <property type="evidence" value="ECO:0007669"/>
    <property type="project" value="TreeGrafter"/>
</dbReference>
<evidence type="ECO:0000313" key="5">
    <source>
        <dbReference type="Proteomes" id="UP001154282"/>
    </source>
</evidence>
<sequence>MGNLCTCFAPKPAVKRGRSVKRLPANSSSQTASNRWTRVRSARKDSNDSLIQEQALAAALMFRQQNGAGATTPTPFDRSVSHRYPNGNAGSKKNPLPRSASSRARSLADPLLQPHQLVNQDIKLDDLETKHFVLVHGGGFGAWCWYKTIALLEESGFTVTAVDLTGSGVHSFDTNGIASLSQYVKPLTDFLEKLADEEKVILVGHDFGGACISYAMELFPHKISKAIFLAAAMLVDGQSMLDMFSKQSGGNDLMQKAQIFVYANGNDHPPSAIDLDKSLLRDLLFNHSPAKDIALASVSMRLIPFAPVLEKLCLSDAKHGTVRRFYIEAPEDNAIPITLQQTMISSSLPEKVFRLKGADHSPFFSKPQALHKILVEISKMNKA</sequence>
<dbReference type="InterPro" id="IPR045889">
    <property type="entry name" value="MES/HNL"/>
</dbReference>
<dbReference type="AlphaFoldDB" id="A0AAV0HP81"/>
<feature type="region of interest" description="Disordered" evidence="2">
    <location>
        <begin position="18"/>
        <end position="48"/>
    </location>
</feature>
<dbReference type="GO" id="GO:0009696">
    <property type="term" value="P:salicylic acid metabolic process"/>
    <property type="evidence" value="ECO:0007669"/>
    <property type="project" value="TreeGrafter"/>
</dbReference>
<keyword evidence="1" id="KW-0378">Hydrolase</keyword>
<evidence type="ECO:0000256" key="1">
    <source>
        <dbReference type="ARBA" id="ARBA00022801"/>
    </source>
</evidence>
<proteinExistence type="predicted"/>
<accession>A0AAV0HP81</accession>